<feature type="region of interest" description="Disordered" evidence="1">
    <location>
        <begin position="1"/>
        <end position="26"/>
    </location>
</feature>
<protein>
    <submittedName>
        <fullName evidence="2">Uncharacterized protein</fullName>
    </submittedName>
</protein>
<dbReference type="Proteomes" id="UP000253664">
    <property type="component" value="Unassembled WGS sequence"/>
</dbReference>
<sequence>MGRSNIIKSMTPGGAPIWQRREEEEEEKASSWVNNMLSSTCRQLHGPPRGLGLVVDSSPTQLYTRPPLLEASTPSASPLALLPSPPRKRILLLSHHVHYDGWALARSAVHFRNLRRKMHTASTLHTTYHLLTAG</sequence>
<gene>
    <name evidence="2" type="ORF">L249_3398</name>
</gene>
<reference evidence="2 3" key="1">
    <citation type="journal article" date="2015" name="BMC Genomics">
        <title>Insights from the genome of Ophiocordyceps polyrhachis-furcata to pathogenicity and host specificity in insect fungi.</title>
        <authorList>
            <person name="Wichadakul D."/>
            <person name="Kobmoo N."/>
            <person name="Ingsriswang S."/>
            <person name="Tangphatsornruang S."/>
            <person name="Chantasingh D."/>
            <person name="Luangsa-ard J.J."/>
            <person name="Eurwilaichitr L."/>
        </authorList>
    </citation>
    <scope>NUCLEOTIDE SEQUENCE [LARGE SCALE GENOMIC DNA]</scope>
    <source>
        <strain evidence="2 3">BCC 54312</strain>
    </source>
</reference>
<keyword evidence="3" id="KW-1185">Reference proteome</keyword>
<accession>A0A367LMB5</accession>
<dbReference type="EMBL" id="LKCN02000002">
    <property type="protein sequence ID" value="RCI15540.1"/>
    <property type="molecule type" value="Genomic_DNA"/>
</dbReference>
<feature type="non-terminal residue" evidence="2">
    <location>
        <position position="134"/>
    </location>
</feature>
<evidence type="ECO:0000313" key="2">
    <source>
        <dbReference type="EMBL" id="RCI15540.1"/>
    </source>
</evidence>
<evidence type="ECO:0000313" key="3">
    <source>
        <dbReference type="Proteomes" id="UP000253664"/>
    </source>
</evidence>
<dbReference type="AlphaFoldDB" id="A0A367LMB5"/>
<evidence type="ECO:0000256" key="1">
    <source>
        <dbReference type="SAM" id="MobiDB-lite"/>
    </source>
</evidence>
<organism evidence="2 3">
    <name type="scientific">Ophiocordyceps polyrhachis-furcata BCC 54312</name>
    <dbReference type="NCBI Taxonomy" id="1330021"/>
    <lineage>
        <taxon>Eukaryota</taxon>
        <taxon>Fungi</taxon>
        <taxon>Dikarya</taxon>
        <taxon>Ascomycota</taxon>
        <taxon>Pezizomycotina</taxon>
        <taxon>Sordariomycetes</taxon>
        <taxon>Hypocreomycetidae</taxon>
        <taxon>Hypocreales</taxon>
        <taxon>Ophiocordycipitaceae</taxon>
        <taxon>Ophiocordyceps</taxon>
    </lineage>
</organism>
<proteinExistence type="predicted"/>
<name>A0A367LMB5_9HYPO</name>
<comment type="caution">
    <text evidence="2">The sequence shown here is derived from an EMBL/GenBank/DDBJ whole genome shotgun (WGS) entry which is preliminary data.</text>
</comment>